<dbReference type="GO" id="GO:0006310">
    <property type="term" value="P:DNA recombination"/>
    <property type="evidence" value="ECO:0007669"/>
    <property type="project" value="InterPro"/>
</dbReference>
<comment type="similarity">
    <text evidence="1">Belongs to the RecJ family.</text>
</comment>
<dbReference type="SUPFAM" id="SSF64182">
    <property type="entry name" value="DHH phosphoesterases"/>
    <property type="match status" value="1"/>
</dbReference>
<feature type="domain" description="DHHA1" evidence="7">
    <location>
        <begin position="396"/>
        <end position="489"/>
    </location>
</feature>
<sequence length="621" mass="65858">MTLNHGLISLFWKRGAIVTDSTDKIVKKQRAFLGVEQSAAGFRWVARLDAAGENRALAIAQNQGISELIARVLAGRDVAIETAQDFLNPTLRQLMPDPSTLTDCDAAVERLVAAVRERQKVAIFGDYDVDGACSSALLYRFLRHFDLEAEIYIPDRIFEGYGPNPAAIEKLIAGGAQLIVTVDCGSTSHDSLARAAELGIDVVVIDHHQVGSELPACRALVNPNRDDDLSGQGHLCAAGVVYLVMVATLRALRQAGDRRAQTLDLLAWLDLVALATVCDVVPLKGLNRAYVVKGLIVARSQSNAGLAALFRVAGLSGPVTPYHFGFLVGPRINAGGRIGDAALGSRLLTISSEDEAGEIAAQLDDLNRQRQAIEAAMLAEAEAEAIAEFGTGEGAGVIITARQGWHPGVVGLLASRLKDRFQRPAFAIAFDAFGRGTGSGRSIAGFDLGRMVRKAVEAGLLVKGGGHAMAAGLTVDKAKLGALRGFFEAEAHDQVLKLASNATLKLDGAVSASGATLEFVDRLEQAGPYGAGHPQPVFAVPDHKLRDARVIGAGGHVKISLESLDGRHLDGIAFRAAEKPLGELLLSSRGQRLHVAGSFSGDYWQGSRRIQLRVTDAAIPR</sequence>
<dbReference type="InterPro" id="IPR051673">
    <property type="entry name" value="SSDNA_exonuclease_RecJ"/>
</dbReference>
<comment type="caution">
    <text evidence="9">The sequence shown here is derived from an EMBL/GenBank/DDBJ whole genome shotgun (WGS) entry which is preliminary data.</text>
</comment>
<evidence type="ECO:0000256" key="5">
    <source>
        <dbReference type="ARBA" id="ARBA00022839"/>
    </source>
</evidence>
<dbReference type="InterPro" id="IPR038763">
    <property type="entry name" value="DHH_sf"/>
</dbReference>
<dbReference type="InterPro" id="IPR003156">
    <property type="entry name" value="DHHA1_dom"/>
</dbReference>
<keyword evidence="4" id="KW-0378">Hydrolase</keyword>
<dbReference type="InterPro" id="IPR041122">
    <property type="entry name" value="RecJ_OB"/>
</dbReference>
<reference evidence="9 10" key="1">
    <citation type="submission" date="2019-06" db="EMBL/GenBank/DDBJ databases">
        <authorList>
            <person name="Li M."/>
        </authorList>
    </citation>
    <scope>NUCLEOTIDE SEQUENCE [LARGE SCALE GENOMIC DNA]</scope>
    <source>
        <strain evidence="9 10">BGMRC2036</strain>
    </source>
</reference>
<dbReference type="AlphaFoldDB" id="A0A506U8Q0"/>
<evidence type="ECO:0000313" key="10">
    <source>
        <dbReference type="Proteomes" id="UP000318801"/>
    </source>
</evidence>
<keyword evidence="5 9" id="KW-0269">Exonuclease</keyword>
<feature type="domain" description="RecJ OB" evidence="8">
    <location>
        <begin position="506"/>
        <end position="616"/>
    </location>
</feature>
<evidence type="ECO:0000313" key="9">
    <source>
        <dbReference type="EMBL" id="TPW29716.1"/>
    </source>
</evidence>
<keyword evidence="3" id="KW-0540">Nuclease</keyword>
<dbReference type="GO" id="GO:0008409">
    <property type="term" value="F:5'-3' exonuclease activity"/>
    <property type="evidence" value="ECO:0007669"/>
    <property type="project" value="InterPro"/>
</dbReference>
<dbReference type="InterPro" id="IPR001667">
    <property type="entry name" value="DDH_dom"/>
</dbReference>
<name>A0A506U8Q0_9HYPH</name>
<evidence type="ECO:0000256" key="1">
    <source>
        <dbReference type="ARBA" id="ARBA00005915"/>
    </source>
</evidence>
<dbReference type="InterPro" id="IPR004610">
    <property type="entry name" value="RecJ"/>
</dbReference>
<evidence type="ECO:0000259" key="8">
    <source>
        <dbReference type="Pfam" id="PF17768"/>
    </source>
</evidence>
<dbReference type="GO" id="GO:0003676">
    <property type="term" value="F:nucleic acid binding"/>
    <property type="evidence" value="ECO:0007669"/>
    <property type="project" value="InterPro"/>
</dbReference>
<dbReference type="EMBL" id="VHLG01000008">
    <property type="protein sequence ID" value="TPW29716.1"/>
    <property type="molecule type" value="Genomic_DNA"/>
</dbReference>
<dbReference type="Gene3D" id="3.10.310.30">
    <property type="match status" value="1"/>
</dbReference>
<evidence type="ECO:0000259" key="6">
    <source>
        <dbReference type="Pfam" id="PF01368"/>
    </source>
</evidence>
<feature type="domain" description="DDH" evidence="6">
    <location>
        <begin position="120"/>
        <end position="266"/>
    </location>
</feature>
<accession>A0A506U8Q0</accession>
<evidence type="ECO:0000259" key="7">
    <source>
        <dbReference type="Pfam" id="PF02272"/>
    </source>
</evidence>
<dbReference type="Proteomes" id="UP000318801">
    <property type="component" value="Unassembled WGS sequence"/>
</dbReference>
<evidence type="ECO:0000256" key="2">
    <source>
        <dbReference type="ARBA" id="ARBA00019841"/>
    </source>
</evidence>
<organism evidence="9 10">
    <name type="scientific">Martelella alba</name>
    <dbReference type="NCBI Taxonomy" id="2590451"/>
    <lineage>
        <taxon>Bacteria</taxon>
        <taxon>Pseudomonadati</taxon>
        <taxon>Pseudomonadota</taxon>
        <taxon>Alphaproteobacteria</taxon>
        <taxon>Hyphomicrobiales</taxon>
        <taxon>Aurantimonadaceae</taxon>
        <taxon>Martelella</taxon>
    </lineage>
</organism>
<dbReference type="Pfam" id="PF17768">
    <property type="entry name" value="RecJ_OB"/>
    <property type="match status" value="1"/>
</dbReference>
<proteinExistence type="inferred from homology"/>
<evidence type="ECO:0000256" key="3">
    <source>
        <dbReference type="ARBA" id="ARBA00022722"/>
    </source>
</evidence>
<evidence type="ECO:0000256" key="4">
    <source>
        <dbReference type="ARBA" id="ARBA00022801"/>
    </source>
</evidence>
<dbReference type="GO" id="GO:0006281">
    <property type="term" value="P:DNA repair"/>
    <property type="evidence" value="ECO:0007669"/>
    <property type="project" value="InterPro"/>
</dbReference>
<dbReference type="Pfam" id="PF01368">
    <property type="entry name" value="DHH"/>
    <property type="match status" value="1"/>
</dbReference>
<keyword evidence="10" id="KW-1185">Reference proteome</keyword>
<dbReference type="OrthoDB" id="9809852at2"/>
<dbReference type="NCBIfam" id="TIGR00644">
    <property type="entry name" value="recJ"/>
    <property type="match status" value="1"/>
</dbReference>
<dbReference type="PANTHER" id="PTHR30255">
    <property type="entry name" value="SINGLE-STRANDED-DNA-SPECIFIC EXONUCLEASE RECJ"/>
    <property type="match status" value="1"/>
</dbReference>
<dbReference type="PANTHER" id="PTHR30255:SF2">
    <property type="entry name" value="SINGLE-STRANDED-DNA-SPECIFIC EXONUCLEASE RECJ"/>
    <property type="match status" value="1"/>
</dbReference>
<gene>
    <name evidence="9" type="primary">recJ</name>
    <name evidence="9" type="ORF">FJU08_12960</name>
</gene>
<dbReference type="Pfam" id="PF02272">
    <property type="entry name" value="DHHA1"/>
    <property type="match status" value="1"/>
</dbReference>
<dbReference type="Gene3D" id="3.90.1640.30">
    <property type="match status" value="1"/>
</dbReference>
<protein>
    <recommendedName>
        <fullName evidence="2">Single-stranded-DNA-specific exonuclease RecJ</fullName>
    </recommendedName>
</protein>